<dbReference type="GO" id="GO:0042420">
    <property type="term" value="P:dopamine catabolic process"/>
    <property type="evidence" value="ECO:0007669"/>
    <property type="project" value="TreeGrafter"/>
</dbReference>
<feature type="non-terminal residue" evidence="2">
    <location>
        <position position="1"/>
    </location>
</feature>
<dbReference type="PANTHER" id="PTHR10157">
    <property type="entry name" value="DOPAMINE BETA HYDROXYLASE RELATED"/>
    <property type="match status" value="1"/>
</dbReference>
<dbReference type="InterPro" id="IPR000945">
    <property type="entry name" value="DBH-like"/>
</dbReference>
<organism evidence="2 3">
    <name type="scientific">Allacma fusca</name>
    <dbReference type="NCBI Taxonomy" id="39272"/>
    <lineage>
        <taxon>Eukaryota</taxon>
        <taxon>Metazoa</taxon>
        <taxon>Ecdysozoa</taxon>
        <taxon>Arthropoda</taxon>
        <taxon>Hexapoda</taxon>
        <taxon>Collembola</taxon>
        <taxon>Symphypleona</taxon>
        <taxon>Sminthuridae</taxon>
        <taxon>Allacma</taxon>
    </lineage>
</organism>
<evidence type="ECO:0000313" key="3">
    <source>
        <dbReference type="Proteomes" id="UP000708208"/>
    </source>
</evidence>
<dbReference type="EMBL" id="CAJVCH010223212">
    <property type="protein sequence ID" value="CAG7732010.1"/>
    <property type="molecule type" value="Genomic_DNA"/>
</dbReference>
<reference evidence="2" key="1">
    <citation type="submission" date="2021-06" db="EMBL/GenBank/DDBJ databases">
        <authorList>
            <person name="Hodson N. C."/>
            <person name="Mongue J. A."/>
            <person name="Jaron S. K."/>
        </authorList>
    </citation>
    <scope>NUCLEOTIDE SEQUENCE</scope>
</reference>
<dbReference type="AlphaFoldDB" id="A0A8J2KTL9"/>
<name>A0A8J2KTL9_9HEXA</name>
<dbReference type="GO" id="GO:0030667">
    <property type="term" value="C:secretory granule membrane"/>
    <property type="evidence" value="ECO:0007669"/>
    <property type="project" value="TreeGrafter"/>
</dbReference>
<protein>
    <recommendedName>
        <fullName evidence="1">Copper type II ascorbate-dependent monooxygenase C-terminal domain-containing protein</fullName>
    </recommendedName>
</protein>
<proteinExistence type="predicted"/>
<evidence type="ECO:0000259" key="1">
    <source>
        <dbReference type="Pfam" id="PF03712"/>
    </source>
</evidence>
<comment type="caution">
    <text evidence="2">The sequence shown here is derived from an EMBL/GenBank/DDBJ whole genome shotgun (WGS) entry which is preliminary data.</text>
</comment>
<dbReference type="GO" id="GO:0005507">
    <property type="term" value="F:copper ion binding"/>
    <property type="evidence" value="ECO:0007669"/>
    <property type="project" value="TreeGrafter"/>
</dbReference>
<dbReference type="Pfam" id="PF03712">
    <property type="entry name" value="Cu2_monoox_C"/>
    <property type="match status" value="1"/>
</dbReference>
<dbReference type="GO" id="GO:0006589">
    <property type="term" value="P:octopamine biosynthetic process"/>
    <property type="evidence" value="ECO:0007669"/>
    <property type="project" value="TreeGrafter"/>
</dbReference>
<dbReference type="OrthoDB" id="10003276at2759"/>
<feature type="domain" description="Copper type II ascorbate-dependent monooxygenase C-terminal" evidence="1">
    <location>
        <begin position="4"/>
        <end position="71"/>
    </location>
</feature>
<dbReference type="GO" id="GO:0005615">
    <property type="term" value="C:extracellular space"/>
    <property type="evidence" value="ECO:0007669"/>
    <property type="project" value="TreeGrafter"/>
</dbReference>
<dbReference type="Proteomes" id="UP000708208">
    <property type="component" value="Unassembled WGS sequence"/>
</dbReference>
<gene>
    <name evidence="2" type="ORF">AFUS01_LOCUS20555</name>
</gene>
<sequence length="129" mass="14653">QNRLLPAHQEIHKGDHLTLECTYDSSHLSPPGAILGGLSTSQEMCMAFLMYYPRMSRLDNCGSHFDEKDLMKKLGIEGFKNQSDPWDIVVTSPPEYANKLYSELALTYVVKIYTGKENQSLIKILLPIY</sequence>
<dbReference type="PANTHER" id="PTHR10157:SF23">
    <property type="entry name" value="MOXD1 HOMOLOG 1"/>
    <property type="match status" value="1"/>
</dbReference>
<dbReference type="GO" id="GO:0004500">
    <property type="term" value="F:dopamine beta-monooxygenase activity"/>
    <property type="evidence" value="ECO:0007669"/>
    <property type="project" value="InterPro"/>
</dbReference>
<dbReference type="GO" id="GO:0042421">
    <property type="term" value="P:norepinephrine biosynthetic process"/>
    <property type="evidence" value="ECO:0007669"/>
    <property type="project" value="TreeGrafter"/>
</dbReference>
<accession>A0A8J2KTL9</accession>
<dbReference type="InterPro" id="IPR024548">
    <property type="entry name" value="Cu2_monoox_C"/>
</dbReference>
<keyword evidence="3" id="KW-1185">Reference proteome</keyword>
<evidence type="ECO:0000313" key="2">
    <source>
        <dbReference type="EMBL" id="CAG7732010.1"/>
    </source>
</evidence>